<gene>
    <name evidence="1" type="ORF">EV209_1943</name>
</gene>
<comment type="caution">
    <text evidence="1">The sequence shown here is derived from an EMBL/GenBank/DDBJ whole genome shotgun (WGS) entry which is preliminary data.</text>
</comment>
<proteinExistence type="predicted"/>
<dbReference type="EMBL" id="SGXF01000003">
    <property type="protein sequence ID" value="RZT00619.1"/>
    <property type="molecule type" value="Genomic_DNA"/>
</dbReference>
<dbReference type="AlphaFoldDB" id="A0A4Q7PKL7"/>
<keyword evidence="2" id="KW-1185">Reference proteome</keyword>
<protein>
    <submittedName>
        <fullName evidence="1">Uncharacterized protein</fullName>
    </submittedName>
</protein>
<name>A0A4Q7PKL7_9FIRM</name>
<dbReference type="RefSeq" id="WP_130435224.1">
    <property type="nucleotide sequence ID" value="NZ_SGXF01000003.1"/>
</dbReference>
<sequence>MKDEWRLVNQMKYMKGVDLLLSDYVPTPGNDHDHCEFCWETFSVYDGDLHKGYCTLDRYKWICEDCYEDFKETFEWKLTEA</sequence>
<reference evidence="1 2" key="1">
    <citation type="submission" date="2019-02" db="EMBL/GenBank/DDBJ databases">
        <title>Genomic Encyclopedia of Type Strains, Phase IV (KMG-IV): sequencing the most valuable type-strain genomes for metagenomic binning, comparative biology and taxonomic classification.</title>
        <authorList>
            <person name="Goeker M."/>
        </authorList>
    </citation>
    <scope>NUCLEOTIDE SEQUENCE [LARGE SCALE GENOMIC DNA]</scope>
    <source>
        <strain evidence="1 2">DSM 29486</strain>
    </source>
</reference>
<dbReference type="OrthoDB" id="1362328at2"/>
<dbReference type="Proteomes" id="UP000292927">
    <property type="component" value="Unassembled WGS sequence"/>
</dbReference>
<evidence type="ECO:0000313" key="1">
    <source>
        <dbReference type="EMBL" id="RZT00619.1"/>
    </source>
</evidence>
<evidence type="ECO:0000313" key="2">
    <source>
        <dbReference type="Proteomes" id="UP000292927"/>
    </source>
</evidence>
<accession>A0A4Q7PKL7</accession>
<organism evidence="1 2">
    <name type="scientific">Cuneatibacter caecimuris</name>
    <dbReference type="NCBI Taxonomy" id="1796618"/>
    <lineage>
        <taxon>Bacteria</taxon>
        <taxon>Bacillati</taxon>
        <taxon>Bacillota</taxon>
        <taxon>Clostridia</taxon>
        <taxon>Lachnospirales</taxon>
        <taxon>Lachnospiraceae</taxon>
        <taxon>Cuneatibacter</taxon>
    </lineage>
</organism>